<dbReference type="InterPro" id="IPR018155">
    <property type="entry name" value="Hyaluronidase"/>
</dbReference>
<keyword evidence="6" id="KW-1185">Reference proteome</keyword>
<dbReference type="InterPro" id="IPR013785">
    <property type="entry name" value="Aldolase_TIM"/>
</dbReference>
<comment type="caution">
    <text evidence="5">The sequence shown here is derived from an EMBL/GenBank/DDBJ whole genome shotgun (WGS) entry which is preliminary data.</text>
</comment>
<dbReference type="Proteomes" id="UP001329430">
    <property type="component" value="Chromosome 10"/>
</dbReference>
<protein>
    <recommendedName>
        <fullName evidence="3">Hyaluronidase</fullName>
        <ecNumber evidence="3">3.2.1.35</ecNumber>
    </recommendedName>
</protein>
<dbReference type="EC" id="3.2.1.35" evidence="3"/>
<dbReference type="AlphaFoldDB" id="A0AAN7ZFF9"/>
<evidence type="ECO:0000256" key="2">
    <source>
        <dbReference type="ARBA" id="ARBA00023157"/>
    </source>
</evidence>
<evidence type="ECO:0000256" key="3">
    <source>
        <dbReference type="RuleBase" id="RU610713"/>
    </source>
</evidence>
<evidence type="ECO:0000313" key="5">
    <source>
        <dbReference type="EMBL" id="KAK5638616.1"/>
    </source>
</evidence>
<proteinExistence type="inferred from homology"/>
<keyword evidence="3" id="KW-0378">Hydrolase</keyword>
<evidence type="ECO:0000313" key="6">
    <source>
        <dbReference type="Proteomes" id="UP001329430"/>
    </source>
</evidence>
<accession>A0AAN7ZFF9</accession>
<evidence type="ECO:0000256" key="4">
    <source>
        <dbReference type="SAM" id="SignalP"/>
    </source>
</evidence>
<reference evidence="5 6" key="1">
    <citation type="journal article" date="2024" name="Insects">
        <title>An Improved Chromosome-Level Genome Assembly of the Firefly Pyrocoelia pectoralis.</title>
        <authorList>
            <person name="Fu X."/>
            <person name="Meyer-Rochow V.B."/>
            <person name="Ballantyne L."/>
            <person name="Zhu X."/>
        </authorList>
    </citation>
    <scope>NUCLEOTIDE SEQUENCE [LARGE SCALE GENOMIC DNA]</scope>
    <source>
        <strain evidence="5">XCY_ONT2</strain>
    </source>
</reference>
<organism evidence="5 6">
    <name type="scientific">Pyrocoelia pectoralis</name>
    <dbReference type="NCBI Taxonomy" id="417401"/>
    <lineage>
        <taxon>Eukaryota</taxon>
        <taxon>Metazoa</taxon>
        <taxon>Ecdysozoa</taxon>
        <taxon>Arthropoda</taxon>
        <taxon>Hexapoda</taxon>
        <taxon>Insecta</taxon>
        <taxon>Pterygota</taxon>
        <taxon>Neoptera</taxon>
        <taxon>Endopterygota</taxon>
        <taxon>Coleoptera</taxon>
        <taxon>Polyphaga</taxon>
        <taxon>Elateriformia</taxon>
        <taxon>Elateroidea</taxon>
        <taxon>Lampyridae</taxon>
        <taxon>Lampyrinae</taxon>
        <taxon>Pyrocoelia</taxon>
    </lineage>
</organism>
<name>A0AAN7ZFF9_9COLE</name>
<feature type="signal peptide" evidence="4">
    <location>
        <begin position="1"/>
        <end position="25"/>
    </location>
</feature>
<dbReference type="Pfam" id="PF01630">
    <property type="entry name" value="Glyco_hydro_56"/>
    <property type="match status" value="1"/>
</dbReference>
<gene>
    <name evidence="5" type="ORF">RI129_012911</name>
</gene>
<comment type="similarity">
    <text evidence="1 3">Belongs to the glycosyl hydrolase 56 family.</text>
</comment>
<dbReference type="GO" id="GO:0030214">
    <property type="term" value="P:hyaluronan catabolic process"/>
    <property type="evidence" value="ECO:0007669"/>
    <property type="project" value="TreeGrafter"/>
</dbReference>
<dbReference type="Gene3D" id="3.20.20.70">
    <property type="entry name" value="Aldolase class I"/>
    <property type="match status" value="1"/>
</dbReference>
<dbReference type="GO" id="GO:0005975">
    <property type="term" value="P:carbohydrate metabolic process"/>
    <property type="evidence" value="ECO:0007669"/>
    <property type="project" value="InterPro"/>
</dbReference>
<dbReference type="GO" id="GO:0004415">
    <property type="term" value="F:hyalurononglucosaminidase activity"/>
    <property type="evidence" value="ECO:0007669"/>
    <property type="project" value="UniProtKB-UniRule"/>
</dbReference>
<dbReference type="InterPro" id="IPR017853">
    <property type="entry name" value="GH"/>
</dbReference>
<comment type="catalytic activity">
    <reaction evidence="3">
        <text>Random hydrolysis of (1-&gt;4)-linkages between N-acetyl-beta-D-glucosamine and D-glucuronate residues in hyaluronate.</text>
        <dbReference type="EC" id="3.2.1.35"/>
    </reaction>
</comment>
<dbReference type="PANTHER" id="PTHR11769">
    <property type="entry name" value="HYALURONIDASE"/>
    <property type="match status" value="1"/>
</dbReference>
<keyword evidence="2" id="KW-1015">Disulfide bond</keyword>
<dbReference type="PANTHER" id="PTHR11769:SF35">
    <property type="entry name" value="HYALURONIDASE"/>
    <property type="match status" value="1"/>
</dbReference>
<dbReference type="SUPFAM" id="SSF51445">
    <property type="entry name" value="(Trans)glycosidases"/>
    <property type="match status" value="1"/>
</dbReference>
<keyword evidence="3" id="KW-0326">Glycosidase</keyword>
<evidence type="ECO:0000256" key="1">
    <source>
        <dbReference type="ARBA" id="ARBA00008871"/>
    </source>
</evidence>
<sequence length="322" mass="37065">MTLIQSLLLCAVLLQFCIPVSSCNAARTFKTYWNMPTIQCERYKLGFEKLGQKHNILQNKRDAFAGDQITILYHPGLYPQIGSNEGNLTAHLELLEADINKSIPSVDFSGVGIIDFERWRPIYRQNFGTLTKYRTLSTKIEKEKQPSWERFEKHGRLFMEKSLLLAQKIRPKATWGYYGFPHCFNHDMKDRCSALVEGENNRTKWLFTASDMLNPSVYINKASFTQTQLMNMIKGRVKEAQRLLTTLNDKKLRTVIPYYALVDPQTGKLLPEEDIVNSISTFRELQIDGLIVWGSSASVNTLEKCRNLYKYIDTVFGPALNK</sequence>
<keyword evidence="4" id="KW-0732">Signal</keyword>
<dbReference type="EMBL" id="JAVRBK010000010">
    <property type="protein sequence ID" value="KAK5638616.1"/>
    <property type="molecule type" value="Genomic_DNA"/>
</dbReference>
<feature type="chain" id="PRO_5042820288" description="Hyaluronidase" evidence="4">
    <location>
        <begin position="26"/>
        <end position="322"/>
    </location>
</feature>